<evidence type="ECO:0000256" key="1">
    <source>
        <dbReference type="PROSITE-ProRule" id="PRU00042"/>
    </source>
</evidence>
<sequence>MHAGQLSSMLPSALSGLFVCPDCFKPYKYRKSLTRHLRYECNMEPQQLCKLCPYKAKLRSNLIRHVREKHLQLSGHQLGGQPA</sequence>
<feature type="domain" description="C2H2-type" evidence="2">
    <location>
        <begin position="18"/>
        <end position="45"/>
    </location>
</feature>
<proteinExistence type="predicted"/>
<keyword evidence="1" id="KW-0863">Zinc-finger</keyword>
<dbReference type="Proteomes" id="UP000504606">
    <property type="component" value="Unplaced"/>
</dbReference>
<dbReference type="InterPro" id="IPR013087">
    <property type="entry name" value="Znf_C2H2_type"/>
</dbReference>
<accession>A0A9C6XVW6</accession>
<keyword evidence="1" id="KW-0479">Metal-binding</keyword>
<dbReference type="Gene3D" id="3.30.160.60">
    <property type="entry name" value="Classic Zinc Finger"/>
    <property type="match status" value="1"/>
</dbReference>
<dbReference type="PROSITE" id="PS50157">
    <property type="entry name" value="ZINC_FINGER_C2H2_2"/>
    <property type="match status" value="1"/>
</dbReference>
<dbReference type="SUPFAM" id="SSF57667">
    <property type="entry name" value="beta-beta-alpha zinc fingers"/>
    <property type="match status" value="1"/>
</dbReference>
<dbReference type="RefSeq" id="XP_052133003.1">
    <property type="nucleotide sequence ID" value="XM_052277043.1"/>
</dbReference>
<dbReference type="AlphaFoldDB" id="A0A9C6XVW6"/>
<reference evidence="4" key="1">
    <citation type="submission" date="2025-08" db="UniProtKB">
        <authorList>
            <consortium name="RefSeq"/>
        </authorList>
    </citation>
    <scope>IDENTIFICATION</scope>
    <source>
        <tissue evidence="4">Whole organism</tissue>
    </source>
</reference>
<dbReference type="GeneID" id="127752246"/>
<dbReference type="GO" id="GO:0008270">
    <property type="term" value="F:zinc ion binding"/>
    <property type="evidence" value="ECO:0007669"/>
    <property type="project" value="UniProtKB-KW"/>
</dbReference>
<evidence type="ECO:0000259" key="2">
    <source>
        <dbReference type="PROSITE" id="PS50157"/>
    </source>
</evidence>
<protein>
    <submittedName>
        <fullName evidence="4">Longitudinals lacking protein, isoforms A/B/D/L-like isoform X2</fullName>
    </submittedName>
</protein>
<keyword evidence="3" id="KW-1185">Reference proteome</keyword>
<organism evidence="3 4">
    <name type="scientific">Frankliniella occidentalis</name>
    <name type="common">Western flower thrips</name>
    <name type="synonym">Euthrips occidentalis</name>
    <dbReference type="NCBI Taxonomy" id="133901"/>
    <lineage>
        <taxon>Eukaryota</taxon>
        <taxon>Metazoa</taxon>
        <taxon>Ecdysozoa</taxon>
        <taxon>Arthropoda</taxon>
        <taxon>Hexapoda</taxon>
        <taxon>Insecta</taxon>
        <taxon>Pterygota</taxon>
        <taxon>Neoptera</taxon>
        <taxon>Paraneoptera</taxon>
        <taxon>Thysanoptera</taxon>
        <taxon>Terebrantia</taxon>
        <taxon>Thripoidea</taxon>
        <taxon>Thripidae</taxon>
        <taxon>Frankliniella</taxon>
    </lineage>
</organism>
<evidence type="ECO:0000313" key="4">
    <source>
        <dbReference type="RefSeq" id="XP_052133003.1"/>
    </source>
</evidence>
<name>A0A9C6XVW6_FRAOC</name>
<dbReference type="InterPro" id="IPR036236">
    <property type="entry name" value="Znf_C2H2_sf"/>
</dbReference>
<keyword evidence="1" id="KW-0862">Zinc</keyword>
<gene>
    <name evidence="4" type="primary">LOC127752246</name>
</gene>
<dbReference type="Pfam" id="PF00096">
    <property type="entry name" value="zf-C2H2"/>
    <property type="match status" value="1"/>
</dbReference>
<evidence type="ECO:0000313" key="3">
    <source>
        <dbReference type="Proteomes" id="UP000504606"/>
    </source>
</evidence>
<dbReference type="SMART" id="SM00355">
    <property type="entry name" value="ZnF_C2H2"/>
    <property type="match status" value="2"/>
</dbReference>